<sequence length="485" mass="49119">MTDLPGVGDLHDKAVSTRVVVVGGGIGGLIAAREFAKLGMTVTLLEASSTLGGAIRGGVVDGIALDLGAESFATRGGHVRALVDELGLGSAVVAPAPGGAWVAGLPGGKAAPLPKGGVLGIPANPFAEDVVRVIGWGGAWRAYLDRLRPPLTIGRATSLGKLVRSRLGSAVLDRLVAPVTSGVYSARPDDIDPDIAAPGLNAALTRTGSLTGAVAELAAPRAGKKPGSAVLGIDGGMVRLVDALEEALVAAGVDVRLSTPVSALERDGSGWILSVPSSDGEPAVIEADAVIIATEEAAARRLLAPHVEGLDAEPAVPGPVVHIVTLVLAAPTLDDAPRGTGVLTVPGSFRAKALTHATAKWEWVREAAGARHVVRVSFGAQGEAPVTDGLTDDEIAALALEEASRLLGVPLTGDQLTGFAIERFTQSQPAATIGLREKTARTRDAIRSVPALGAVGAWLAGTGLAQVVPDAVAEADRLRRAALFR</sequence>
<name>A0A939QLC7_9MICO</name>
<dbReference type="SUPFAM" id="SSF54373">
    <property type="entry name" value="FAD-linked reductases, C-terminal domain"/>
    <property type="match status" value="1"/>
</dbReference>
<evidence type="ECO:0000313" key="2">
    <source>
        <dbReference type="EMBL" id="MBO3665058.1"/>
    </source>
</evidence>
<dbReference type="Gene3D" id="3.50.50.60">
    <property type="entry name" value="FAD/NAD(P)-binding domain"/>
    <property type="match status" value="1"/>
</dbReference>
<dbReference type="PANTHER" id="PTHR42923">
    <property type="entry name" value="PROTOPORPHYRINOGEN OXIDASE"/>
    <property type="match status" value="1"/>
</dbReference>
<dbReference type="InterPro" id="IPR050464">
    <property type="entry name" value="Zeta_carotene_desat/Oxidored"/>
</dbReference>
<keyword evidence="3" id="KW-1185">Reference proteome</keyword>
<dbReference type="Gene3D" id="3.90.660.20">
    <property type="entry name" value="Protoporphyrinogen oxidase, mitochondrial, domain 2"/>
    <property type="match status" value="1"/>
</dbReference>
<reference evidence="2" key="1">
    <citation type="submission" date="2021-03" db="EMBL/GenBank/DDBJ databases">
        <title>Microbacterium sp. nov., a novel actinobacterium isolated from cow dung.</title>
        <authorList>
            <person name="Zhang L."/>
        </authorList>
    </citation>
    <scope>NUCLEOTIDE SEQUENCE</scope>
    <source>
        <strain evidence="2">NEAU-LLB</strain>
    </source>
</reference>
<accession>A0A939QLC7</accession>
<evidence type="ECO:0000313" key="3">
    <source>
        <dbReference type="Proteomes" id="UP000680132"/>
    </source>
</evidence>
<dbReference type="AlphaFoldDB" id="A0A939QLC7"/>
<dbReference type="PRINTS" id="PR00411">
    <property type="entry name" value="PNDRDTASEI"/>
</dbReference>
<dbReference type="EMBL" id="JAGFOA010000008">
    <property type="protein sequence ID" value="MBO3665058.1"/>
    <property type="molecule type" value="Genomic_DNA"/>
</dbReference>
<organism evidence="2 3">
    <name type="scientific">Microbacterium stercoris</name>
    <dbReference type="NCBI Taxonomy" id="2820289"/>
    <lineage>
        <taxon>Bacteria</taxon>
        <taxon>Bacillati</taxon>
        <taxon>Actinomycetota</taxon>
        <taxon>Actinomycetes</taxon>
        <taxon>Micrococcales</taxon>
        <taxon>Microbacteriaceae</taxon>
        <taxon>Microbacterium</taxon>
    </lineage>
</organism>
<feature type="domain" description="Amine oxidase" evidence="1">
    <location>
        <begin position="26"/>
        <end position="472"/>
    </location>
</feature>
<dbReference type="RefSeq" id="WP_208505408.1">
    <property type="nucleotide sequence ID" value="NZ_JAGFOA010000008.1"/>
</dbReference>
<dbReference type="GO" id="GO:0016491">
    <property type="term" value="F:oxidoreductase activity"/>
    <property type="evidence" value="ECO:0007669"/>
    <property type="project" value="InterPro"/>
</dbReference>
<dbReference type="Proteomes" id="UP000680132">
    <property type="component" value="Unassembled WGS sequence"/>
</dbReference>
<dbReference type="Gene3D" id="1.10.3110.10">
    <property type="entry name" value="protoporphyrinogen ix oxidase, domain 3"/>
    <property type="match status" value="1"/>
</dbReference>
<dbReference type="InterPro" id="IPR002937">
    <property type="entry name" value="Amino_oxidase"/>
</dbReference>
<dbReference type="SUPFAM" id="SSF51905">
    <property type="entry name" value="FAD/NAD(P)-binding domain"/>
    <property type="match status" value="1"/>
</dbReference>
<proteinExistence type="predicted"/>
<dbReference type="Pfam" id="PF01593">
    <property type="entry name" value="Amino_oxidase"/>
    <property type="match status" value="1"/>
</dbReference>
<dbReference type="PANTHER" id="PTHR42923:SF3">
    <property type="entry name" value="PROTOPORPHYRINOGEN OXIDASE"/>
    <property type="match status" value="1"/>
</dbReference>
<gene>
    <name evidence="2" type="ORF">J5V96_16285</name>
</gene>
<protein>
    <submittedName>
        <fullName evidence="2">FAD-dependent oxidoreductase</fullName>
    </submittedName>
</protein>
<evidence type="ECO:0000259" key="1">
    <source>
        <dbReference type="Pfam" id="PF01593"/>
    </source>
</evidence>
<dbReference type="InterPro" id="IPR036188">
    <property type="entry name" value="FAD/NAD-bd_sf"/>
</dbReference>
<comment type="caution">
    <text evidence="2">The sequence shown here is derived from an EMBL/GenBank/DDBJ whole genome shotgun (WGS) entry which is preliminary data.</text>
</comment>